<feature type="region of interest" description="Disordered" evidence="7">
    <location>
        <begin position="168"/>
        <end position="197"/>
    </location>
</feature>
<evidence type="ECO:0000256" key="7">
    <source>
        <dbReference type="SAM" id="MobiDB-lite"/>
    </source>
</evidence>
<feature type="domain" description="PPIase FKBP-type" evidence="9">
    <location>
        <begin position="73"/>
        <end position="163"/>
    </location>
</feature>
<gene>
    <name evidence="10" type="ORF">Arub01_31840</name>
</gene>
<comment type="similarity">
    <text evidence="2 6">Belongs to the FKBP-type PPIase family.</text>
</comment>
<evidence type="ECO:0000256" key="5">
    <source>
        <dbReference type="PROSITE-ProRule" id="PRU00277"/>
    </source>
</evidence>
<feature type="chain" id="PRO_5040853312" description="Peptidyl-prolyl cis-trans isomerase" evidence="8">
    <location>
        <begin position="22"/>
        <end position="312"/>
    </location>
</feature>
<keyword evidence="11" id="KW-1185">Reference proteome</keyword>
<dbReference type="Gene3D" id="3.10.50.40">
    <property type="match status" value="2"/>
</dbReference>
<organism evidence="10 11">
    <name type="scientific">Actinomadura rubrobrunea</name>
    <dbReference type="NCBI Taxonomy" id="115335"/>
    <lineage>
        <taxon>Bacteria</taxon>
        <taxon>Bacillati</taxon>
        <taxon>Actinomycetota</taxon>
        <taxon>Actinomycetes</taxon>
        <taxon>Streptosporangiales</taxon>
        <taxon>Thermomonosporaceae</taxon>
        <taxon>Actinomadura</taxon>
    </lineage>
</organism>
<comment type="caution">
    <text evidence="10">The sequence shown here is derived from an EMBL/GenBank/DDBJ whole genome shotgun (WGS) entry which is preliminary data.</text>
</comment>
<evidence type="ECO:0000256" key="6">
    <source>
        <dbReference type="RuleBase" id="RU003915"/>
    </source>
</evidence>
<evidence type="ECO:0000256" key="3">
    <source>
        <dbReference type="ARBA" id="ARBA00023110"/>
    </source>
</evidence>
<dbReference type="AlphaFoldDB" id="A0A9W6UXQ2"/>
<proteinExistence type="inferred from homology"/>
<evidence type="ECO:0000313" key="10">
    <source>
        <dbReference type="EMBL" id="GLW64940.1"/>
    </source>
</evidence>
<dbReference type="EC" id="5.2.1.8" evidence="6"/>
<accession>A0A9W6UXQ2</accession>
<evidence type="ECO:0000256" key="8">
    <source>
        <dbReference type="SAM" id="SignalP"/>
    </source>
</evidence>
<protein>
    <recommendedName>
        <fullName evidence="6">Peptidyl-prolyl cis-trans isomerase</fullName>
        <ecNumber evidence="6">5.2.1.8</ecNumber>
    </recommendedName>
</protein>
<dbReference type="InterPro" id="IPR001179">
    <property type="entry name" value="PPIase_FKBP_dom"/>
</dbReference>
<evidence type="ECO:0000256" key="2">
    <source>
        <dbReference type="ARBA" id="ARBA00006577"/>
    </source>
</evidence>
<keyword evidence="3 5" id="KW-0697">Rotamase</keyword>
<reference evidence="10" key="1">
    <citation type="submission" date="2023-02" db="EMBL/GenBank/DDBJ databases">
        <title>Actinomadura rubrobrunea NBRC 14622.</title>
        <authorList>
            <person name="Ichikawa N."/>
            <person name="Sato H."/>
            <person name="Tonouchi N."/>
        </authorList>
    </citation>
    <scope>NUCLEOTIDE SEQUENCE</scope>
    <source>
        <strain evidence="10">NBRC 14622</strain>
    </source>
</reference>
<feature type="compositionally biased region" description="Basic and acidic residues" evidence="7">
    <location>
        <begin position="170"/>
        <end position="181"/>
    </location>
</feature>
<dbReference type="SUPFAM" id="SSF54534">
    <property type="entry name" value="FKBP-like"/>
    <property type="match status" value="2"/>
</dbReference>
<evidence type="ECO:0000256" key="1">
    <source>
        <dbReference type="ARBA" id="ARBA00000971"/>
    </source>
</evidence>
<dbReference type="PANTHER" id="PTHR43811">
    <property type="entry name" value="FKBP-TYPE PEPTIDYL-PROLYL CIS-TRANS ISOMERASE FKPA"/>
    <property type="match status" value="1"/>
</dbReference>
<sequence length="312" mass="32759">MRRRVLASLVGVVLAGPLALAAACSGGGDVEVSVRGKFGVRPEVSFPKGAPSEELAVKTLVKGKGGGEGARKGDLVVADYVGYRWNKDGNKLLANSYISGQPGAFPTGRLVPGLDKALLGVRPGDRVVAKIPPEEGYGDKGDTQHQVGAGDSLVYVLDIRGVYGRTAHARGREQRLDDPKLPRVTPGAPGQAPKVSVPRAAAPKTLQVRTLIQGEGPPVAKGRLVALQYVGVFWRDGREFDSSWRSGRPYAVTIGTGQVIKGWDQALVGQKVGSRLLLVVPPSLGYGKQGLPQAGIKGDDTLVFVVDLLGVH</sequence>
<keyword evidence="4 5" id="KW-0413">Isomerase</keyword>
<feature type="signal peptide" evidence="8">
    <location>
        <begin position="1"/>
        <end position="21"/>
    </location>
</feature>
<evidence type="ECO:0000259" key="9">
    <source>
        <dbReference type="PROSITE" id="PS50059"/>
    </source>
</evidence>
<name>A0A9W6UXQ2_9ACTN</name>
<evidence type="ECO:0000313" key="11">
    <source>
        <dbReference type="Proteomes" id="UP001165124"/>
    </source>
</evidence>
<evidence type="ECO:0000256" key="4">
    <source>
        <dbReference type="ARBA" id="ARBA00023235"/>
    </source>
</evidence>
<dbReference type="RefSeq" id="WP_083951187.1">
    <property type="nucleotide sequence ID" value="NZ_BSRZ01000007.1"/>
</dbReference>
<dbReference type="Proteomes" id="UP001165124">
    <property type="component" value="Unassembled WGS sequence"/>
</dbReference>
<feature type="domain" description="PPIase FKBP-type" evidence="9">
    <location>
        <begin position="222"/>
        <end position="312"/>
    </location>
</feature>
<comment type="catalytic activity">
    <reaction evidence="1 5 6">
        <text>[protein]-peptidylproline (omega=180) = [protein]-peptidylproline (omega=0)</text>
        <dbReference type="Rhea" id="RHEA:16237"/>
        <dbReference type="Rhea" id="RHEA-COMP:10747"/>
        <dbReference type="Rhea" id="RHEA-COMP:10748"/>
        <dbReference type="ChEBI" id="CHEBI:83833"/>
        <dbReference type="ChEBI" id="CHEBI:83834"/>
        <dbReference type="EC" id="5.2.1.8"/>
    </reaction>
</comment>
<dbReference type="PANTHER" id="PTHR43811:SF19">
    <property type="entry name" value="39 KDA FK506-BINDING NUCLEAR PROTEIN"/>
    <property type="match status" value="1"/>
</dbReference>
<dbReference type="Pfam" id="PF00254">
    <property type="entry name" value="FKBP_C"/>
    <property type="match status" value="2"/>
</dbReference>
<dbReference type="EMBL" id="BSRZ01000007">
    <property type="protein sequence ID" value="GLW64940.1"/>
    <property type="molecule type" value="Genomic_DNA"/>
</dbReference>
<dbReference type="PROSITE" id="PS51257">
    <property type="entry name" value="PROKAR_LIPOPROTEIN"/>
    <property type="match status" value="1"/>
</dbReference>
<dbReference type="InterPro" id="IPR046357">
    <property type="entry name" value="PPIase_dom_sf"/>
</dbReference>
<dbReference type="PROSITE" id="PS50059">
    <property type="entry name" value="FKBP_PPIASE"/>
    <property type="match status" value="2"/>
</dbReference>
<dbReference type="GO" id="GO:0003755">
    <property type="term" value="F:peptidyl-prolyl cis-trans isomerase activity"/>
    <property type="evidence" value="ECO:0007669"/>
    <property type="project" value="UniProtKB-UniRule"/>
</dbReference>
<keyword evidence="8" id="KW-0732">Signal</keyword>